<dbReference type="PANTHER" id="PTHR33067">
    <property type="entry name" value="RNA-DIRECTED DNA POLYMERASE-RELATED"/>
    <property type="match status" value="1"/>
</dbReference>
<feature type="region of interest" description="Disordered" evidence="1">
    <location>
        <begin position="537"/>
        <end position="556"/>
    </location>
</feature>
<dbReference type="InterPro" id="IPR021109">
    <property type="entry name" value="Peptidase_aspartic_dom_sf"/>
</dbReference>
<dbReference type="AlphaFoldDB" id="A0A6L2JKA8"/>
<dbReference type="CDD" id="cd00303">
    <property type="entry name" value="retropepsin_like"/>
    <property type="match status" value="1"/>
</dbReference>
<organism evidence="2">
    <name type="scientific">Tanacetum cinerariifolium</name>
    <name type="common">Dalmatian daisy</name>
    <name type="synonym">Chrysanthemum cinerariifolium</name>
    <dbReference type="NCBI Taxonomy" id="118510"/>
    <lineage>
        <taxon>Eukaryota</taxon>
        <taxon>Viridiplantae</taxon>
        <taxon>Streptophyta</taxon>
        <taxon>Embryophyta</taxon>
        <taxon>Tracheophyta</taxon>
        <taxon>Spermatophyta</taxon>
        <taxon>Magnoliopsida</taxon>
        <taxon>eudicotyledons</taxon>
        <taxon>Gunneridae</taxon>
        <taxon>Pentapetalae</taxon>
        <taxon>asterids</taxon>
        <taxon>campanulids</taxon>
        <taxon>Asterales</taxon>
        <taxon>Asteraceae</taxon>
        <taxon>Asteroideae</taxon>
        <taxon>Anthemideae</taxon>
        <taxon>Anthemidinae</taxon>
        <taxon>Tanacetum</taxon>
    </lineage>
</organism>
<evidence type="ECO:0000256" key="1">
    <source>
        <dbReference type="SAM" id="MobiDB-lite"/>
    </source>
</evidence>
<dbReference type="PANTHER" id="PTHR33067:SF35">
    <property type="entry name" value="ASPARTIC PEPTIDASE DDI1-TYPE DOMAIN-CONTAINING PROTEIN"/>
    <property type="match status" value="1"/>
</dbReference>
<gene>
    <name evidence="2" type="ORF">Tci_009441</name>
</gene>
<evidence type="ECO:0000313" key="2">
    <source>
        <dbReference type="EMBL" id="GEU37463.1"/>
    </source>
</evidence>
<dbReference type="Gene3D" id="2.40.70.10">
    <property type="entry name" value="Acid Proteases"/>
    <property type="match status" value="1"/>
</dbReference>
<sequence length="594" mass="67599">MKDARLFTLPCRLGDSKPFDTLADLGSCLNLILLYLFKKLKIGLLEETEHIFGLADGTKSYPVGIVRNVEVHIGKLKLLEDFYVIDMEKDTTCPLLVGRGFLATANAVIDCKKAKIAVKEGITKSIFGFKEIDLEDDSIDCLNKAMDFLTTVASLRYKSNATSSRGNNASGQDFWKCFVPQQELSADETLWYHMLNPYTKSSDALPIKIEAPKELPKVSLVNESLKKLKLHLANFDKVVKIWTTPNAQTEVKWGFEHTKAVFNNEIIPFLKFLKDIFNVFDRDLLNEIMEVQTAFDQIDVDVQQSLVDKQCLENAKKDLLLENDQLLKQNESCDKCVNLKAELLKSQNTFNDLLKRHSQLEKHCISIECSIQLNQEIIQKRESCDIQNALEIPELFAFNDLKAQLQNKDSTICMLKDIIKSMREKSKDKNVNYDYGEIVTKNVELENCVAKLILENERLCNEINHVKLVFREQFDSIKKTRVRSTVQSDSLIDKVNLKSAKNEDLKAQIQDKVESSTTSYRNTHVLSLTGLKCSTSNCGSMPSGNKKNDRISQTPSRNIKNKVEAQPRNHYYKKGHGDWSKKAMEIGFARSLLS</sequence>
<protein>
    <recommendedName>
        <fullName evidence="3">Reverse transcriptase domain-containing protein</fullName>
    </recommendedName>
</protein>
<accession>A0A6L2JKA8</accession>
<evidence type="ECO:0008006" key="3">
    <source>
        <dbReference type="Google" id="ProtNLM"/>
    </source>
</evidence>
<reference evidence="2" key="1">
    <citation type="journal article" date="2019" name="Sci. Rep.">
        <title>Draft genome of Tanacetum cinerariifolium, the natural source of mosquito coil.</title>
        <authorList>
            <person name="Yamashiro T."/>
            <person name="Shiraishi A."/>
            <person name="Satake H."/>
            <person name="Nakayama K."/>
        </authorList>
    </citation>
    <scope>NUCLEOTIDE SEQUENCE</scope>
</reference>
<dbReference type="EMBL" id="BKCJ010000932">
    <property type="protein sequence ID" value="GEU37463.1"/>
    <property type="molecule type" value="Genomic_DNA"/>
</dbReference>
<name>A0A6L2JKA8_TANCI</name>
<proteinExistence type="predicted"/>
<comment type="caution">
    <text evidence="2">The sequence shown here is derived from an EMBL/GenBank/DDBJ whole genome shotgun (WGS) entry which is preliminary data.</text>
</comment>